<dbReference type="AlphaFoldDB" id="A0A6N3JZV2"/>
<name>A0A6N3JZV2_9ACTN</name>
<dbReference type="EMBL" id="CP031263">
    <property type="protein sequence ID" value="AXH91488.1"/>
    <property type="molecule type" value="Genomic_DNA"/>
</dbReference>
<accession>A0A6N3JZV2</accession>
<reference evidence="2 3" key="1">
    <citation type="submission" date="2018-07" db="EMBL/GenBank/DDBJ databases">
        <authorList>
            <person name="Ye Y."/>
        </authorList>
    </citation>
    <scope>NUCLEOTIDE SEQUENCE [LARGE SCALE GENOMIC DNA]</scope>
    <source>
        <strain evidence="3">H14(2018)</strain>
    </source>
</reference>
<gene>
    <name evidence="2" type="ORF">DVH21_17010</name>
</gene>
<keyword evidence="1" id="KW-0732">Signal</keyword>
<feature type="chain" id="PRO_5039069844" description="Lipoprotein" evidence="1">
    <location>
        <begin position="21"/>
        <end position="126"/>
    </location>
</feature>
<evidence type="ECO:0000313" key="2">
    <source>
        <dbReference type="EMBL" id="AXH91488.1"/>
    </source>
</evidence>
<feature type="signal peptide" evidence="1">
    <location>
        <begin position="1"/>
        <end position="20"/>
    </location>
</feature>
<sequence>MKRLLAAGLLGAVLFLSACSDDKPEASRPSPDQYSRSGCILLAQRLKENDHGWILNGSVATRAARSTDPAINAAGKELVLAVQEAGDLDVGSKGKADMTQAEARVTEAQQKLKTACRDLLGEEPWS</sequence>
<proteinExistence type="predicted"/>
<evidence type="ECO:0000313" key="3">
    <source>
        <dbReference type="Proteomes" id="UP000253958"/>
    </source>
</evidence>
<reference evidence="2 3" key="2">
    <citation type="submission" date="2018-08" db="EMBL/GenBank/DDBJ databases">
        <title>Streptomyces kandeliansis sp. nov., an endophytic bacterium isolated from mangrove plant.</title>
        <authorList>
            <person name="Wang R."/>
        </authorList>
    </citation>
    <scope>NUCLEOTIDE SEQUENCE [LARGE SCALE GENOMIC DNA]</scope>
    <source>
        <strain evidence="3">H14(2018)</strain>
    </source>
</reference>
<organism evidence="2 3">
    <name type="scientific">Micromonospora aurantiaca</name>
    <name type="common">nom. illeg.</name>
    <dbReference type="NCBI Taxonomy" id="47850"/>
    <lineage>
        <taxon>Bacteria</taxon>
        <taxon>Bacillati</taxon>
        <taxon>Actinomycetota</taxon>
        <taxon>Actinomycetes</taxon>
        <taxon>Micromonosporales</taxon>
        <taxon>Micromonosporaceae</taxon>
        <taxon>Micromonospora</taxon>
    </lineage>
</organism>
<dbReference type="Proteomes" id="UP000253958">
    <property type="component" value="Chromosome"/>
</dbReference>
<evidence type="ECO:0008006" key="4">
    <source>
        <dbReference type="Google" id="ProtNLM"/>
    </source>
</evidence>
<dbReference type="PROSITE" id="PS51257">
    <property type="entry name" value="PROKAR_LIPOPROTEIN"/>
    <property type="match status" value="1"/>
</dbReference>
<protein>
    <recommendedName>
        <fullName evidence="4">Lipoprotein</fullName>
    </recommendedName>
</protein>
<evidence type="ECO:0000256" key="1">
    <source>
        <dbReference type="SAM" id="SignalP"/>
    </source>
</evidence>
<dbReference type="RefSeq" id="WP_013285011.1">
    <property type="nucleotide sequence ID" value="NZ_CP031263.1"/>
</dbReference>